<evidence type="ECO:0000256" key="5">
    <source>
        <dbReference type="ARBA" id="ARBA00022824"/>
    </source>
</evidence>
<proteinExistence type="inferred from homology"/>
<dbReference type="RefSeq" id="XP_032800005.1">
    <property type="nucleotide sequence ID" value="XM_032944114.1"/>
</dbReference>
<feature type="compositionally biased region" description="Basic and acidic residues" evidence="9">
    <location>
        <begin position="339"/>
        <end position="357"/>
    </location>
</feature>
<dbReference type="Proteomes" id="UP001318040">
    <property type="component" value="Unplaced"/>
</dbReference>
<dbReference type="PANTHER" id="PTHR45639:SF3">
    <property type="entry name" value="HYPOXIA UP-REGULATED PROTEIN 1"/>
    <property type="match status" value="1"/>
</dbReference>
<feature type="non-terminal residue" evidence="11">
    <location>
        <position position="1"/>
    </location>
</feature>
<dbReference type="GO" id="GO:0005524">
    <property type="term" value="F:ATP binding"/>
    <property type="evidence" value="ECO:0007669"/>
    <property type="project" value="UniProtKB-KW"/>
</dbReference>
<accession>A0AAJ7SIN8</accession>
<dbReference type="PRINTS" id="PR00301">
    <property type="entry name" value="HEATSHOCK70"/>
</dbReference>
<protein>
    <recommendedName>
        <fullName evidence="8">Hypoxia up-regulated protein 1</fullName>
    </recommendedName>
</protein>
<keyword evidence="3" id="KW-0732">Signal</keyword>
<dbReference type="Gene3D" id="2.60.34.10">
    <property type="entry name" value="Substrate Binding Domain Of DNAk, Chain A, domain 1"/>
    <property type="match status" value="1"/>
</dbReference>
<dbReference type="GO" id="GO:0140662">
    <property type="term" value="F:ATP-dependent protein folding chaperone"/>
    <property type="evidence" value="ECO:0007669"/>
    <property type="project" value="InterPro"/>
</dbReference>
<evidence type="ECO:0000256" key="2">
    <source>
        <dbReference type="ARBA" id="ARBA00007381"/>
    </source>
</evidence>
<evidence type="ECO:0000256" key="3">
    <source>
        <dbReference type="ARBA" id="ARBA00022729"/>
    </source>
</evidence>
<keyword evidence="6" id="KW-0067">ATP-binding</keyword>
<organism evidence="10 11">
    <name type="scientific">Petromyzon marinus</name>
    <name type="common">Sea lamprey</name>
    <dbReference type="NCBI Taxonomy" id="7757"/>
    <lineage>
        <taxon>Eukaryota</taxon>
        <taxon>Metazoa</taxon>
        <taxon>Chordata</taxon>
        <taxon>Craniata</taxon>
        <taxon>Vertebrata</taxon>
        <taxon>Cyclostomata</taxon>
        <taxon>Hyperoartia</taxon>
        <taxon>Petromyzontiformes</taxon>
        <taxon>Petromyzontidae</taxon>
        <taxon>Petromyzon</taxon>
    </lineage>
</organism>
<feature type="region of interest" description="Disordered" evidence="9">
    <location>
        <begin position="260"/>
        <end position="370"/>
    </location>
</feature>
<dbReference type="GO" id="GO:0034663">
    <property type="term" value="C:endoplasmic reticulum chaperone complex"/>
    <property type="evidence" value="ECO:0007669"/>
    <property type="project" value="TreeGrafter"/>
</dbReference>
<feature type="compositionally biased region" description="Low complexity" evidence="9">
    <location>
        <begin position="304"/>
        <end position="323"/>
    </location>
</feature>
<feature type="compositionally biased region" description="Polar residues" evidence="9">
    <location>
        <begin position="273"/>
        <end position="289"/>
    </location>
</feature>
<dbReference type="InterPro" id="IPR018181">
    <property type="entry name" value="Heat_shock_70_CS"/>
</dbReference>
<dbReference type="GO" id="GO:1903298">
    <property type="term" value="P:negative regulation of hypoxia-induced intrinsic apoptotic signaling pathway"/>
    <property type="evidence" value="ECO:0007669"/>
    <property type="project" value="TreeGrafter"/>
</dbReference>
<keyword evidence="5" id="KW-0256">Endoplasmic reticulum</keyword>
<dbReference type="SUPFAM" id="SSF53067">
    <property type="entry name" value="Actin-like ATPase domain"/>
    <property type="match status" value="1"/>
</dbReference>
<dbReference type="InterPro" id="IPR043129">
    <property type="entry name" value="ATPase_NBD"/>
</dbReference>
<dbReference type="PROSITE" id="PS01036">
    <property type="entry name" value="HSP70_3"/>
    <property type="match status" value="1"/>
</dbReference>
<dbReference type="Pfam" id="PF00012">
    <property type="entry name" value="HSP70"/>
    <property type="match status" value="1"/>
</dbReference>
<dbReference type="GO" id="GO:0005788">
    <property type="term" value="C:endoplasmic reticulum lumen"/>
    <property type="evidence" value="ECO:0007669"/>
    <property type="project" value="UniProtKB-SubCell"/>
</dbReference>
<name>A0AAJ7SIN8_PETMA</name>
<dbReference type="Gene3D" id="3.30.420.40">
    <property type="match status" value="1"/>
</dbReference>
<evidence type="ECO:0000256" key="4">
    <source>
        <dbReference type="ARBA" id="ARBA00022741"/>
    </source>
</evidence>
<dbReference type="PANTHER" id="PTHR45639">
    <property type="entry name" value="HSC70CB, ISOFORM G-RELATED"/>
    <property type="match status" value="1"/>
</dbReference>
<evidence type="ECO:0000256" key="7">
    <source>
        <dbReference type="ARBA" id="ARBA00023186"/>
    </source>
</evidence>
<gene>
    <name evidence="11" type="primary">LOC116936986</name>
</gene>
<evidence type="ECO:0000313" key="10">
    <source>
        <dbReference type="Proteomes" id="UP001318040"/>
    </source>
</evidence>
<comment type="subcellular location">
    <subcellularLocation>
        <location evidence="1">Endoplasmic reticulum lumen</location>
    </subcellularLocation>
</comment>
<comment type="similarity">
    <text evidence="2">Belongs to the heat shock protein 70 family.</text>
</comment>
<evidence type="ECO:0000256" key="6">
    <source>
        <dbReference type="ARBA" id="ARBA00022840"/>
    </source>
</evidence>
<dbReference type="AlphaFoldDB" id="A0AAJ7SIN8"/>
<dbReference type="InterPro" id="IPR029047">
    <property type="entry name" value="HSP70_peptide-bd_sf"/>
</dbReference>
<dbReference type="KEGG" id="pmrn:116936986"/>
<feature type="compositionally biased region" description="Low complexity" evidence="9">
    <location>
        <begin position="127"/>
        <end position="150"/>
    </location>
</feature>
<feature type="region of interest" description="Disordered" evidence="9">
    <location>
        <begin position="123"/>
        <end position="150"/>
    </location>
</feature>
<keyword evidence="7" id="KW-0143">Chaperone</keyword>
<reference evidence="11" key="1">
    <citation type="submission" date="2025-08" db="UniProtKB">
        <authorList>
            <consortium name="RefSeq"/>
        </authorList>
    </citation>
    <scope>IDENTIFICATION</scope>
    <source>
        <tissue evidence="11">Sperm</tissue>
    </source>
</reference>
<keyword evidence="10" id="KW-1185">Reference proteome</keyword>
<evidence type="ECO:0000256" key="1">
    <source>
        <dbReference type="ARBA" id="ARBA00004319"/>
    </source>
</evidence>
<evidence type="ECO:0000256" key="8">
    <source>
        <dbReference type="ARBA" id="ARBA00040503"/>
    </source>
</evidence>
<evidence type="ECO:0000256" key="9">
    <source>
        <dbReference type="SAM" id="MobiDB-lite"/>
    </source>
</evidence>
<keyword evidence="4" id="KW-0547">Nucleotide-binding</keyword>
<dbReference type="InterPro" id="IPR013126">
    <property type="entry name" value="Hsp_70_fam"/>
</dbReference>
<evidence type="ECO:0000313" key="11">
    <source>
        <dbReference type="RefSeq" id="XP_032800005.1"/>
    </source>
</evidence>
<sequence>VENVVPDHDLRVKVTRSEFESLCSDLFERVAQPVQDALHNAQMTMAEVDHVIIVGGATRVPKVQEALLRAVGRESLGRSVNADESVALGSVFRAAALSQAFRVKPLVARDSTSHSVQVVFARETLDGDSPSSSPSSPSSSSSSAAGVDSVQGSSGANLAVVRLNHRVLFQRSQSLPQRKVISFNRYQRDFTFTVAYTDIGDEETRLLGGVSICDVQVKGVAEAVSRHRSAEPKGVKAHLSLDTSGLLHLDRIEAVFEEEIEEQEKKEEEESTLTKLGNSITSLFGGTSSDKNETGREGEEEGAGPKPEGAEPGQEGAEPGQEGAESKQEGVEGEGADAEEGKGAEAKEKEAEPKEGAGSEGTAAVPGAVKRVKVSEPLQWTLTQTDLSDPDEVQINASRSR</sequence>
<dbReference type="GO" id="GO:0030968">
    <property type="term" value="P:endoplasmic reticulum unfolded protein response"/>
    <property type="evidence" value="ECO:0007669"/>
    <property type="project" value="TreeGrafter"/>
</dbReference>